<sequence>MEVLRQRNMRRPALEDSNHDEHVSMLPNDGEHSSQSNSIRVKRISSPGSKGNNLNFLRIPWAIELSACVFSVACMASVVLVLVLENGKSIDNWKLAIPVNAVVSFLATMAKSSFLLTLTEIISQLKWGHFRRSTQPLEDFELFDSASRGPLGSLLILRKHKDAVRASCAAFLVLAALLVDPFVQLSIRFPSKPFPETQNVTAATFRTTTAYNPSAIPYTGTDNWSQAAFSATRLQAAISAAIYTKDVVHELSCSTGNCTFTNLSTLGVCGSCSNITTAIKTSCGSECYYQMPSGSILMGYTISSPEGGRGITVWNSSAAGNFTNLDPTLNDGTNIMSFEAIQVPKFESFPPKTLNAWRGSLFWCGLTYETVNVTLGNISFSEPTKTYLQTRPPVDDGTANPANGPNLQWYLEFDPKPNVSGVFPRVLQVNIQDHRSAGRYLSELFSTGWNTLGYATEAPRSGYDGQRTAPLVRSAPSAGQQLAEEFDMQTLMARLAESMTEAVRTSQTMNTDSSERSDMLSAFSVYEKGTAFTWKTYVKVRWAWLALPITLITLSCVLLAIIVFKTRKERHLLWKSSAVAVLFHQLKGWDEEDLRISGPTDLFEKSKAMRGQLETFEGIQILKADGQQVP</sequence>
<dbReference type="Pfam" id="PF11374">
    <property type="entry name" value="DUF3176"/>
    <property type="match status" value="1"/>
</dbReference>
<evidence type="ECO:0000256" key="2">
    <source>
        <dbReference type="SAM" id="Phobius"/>
    </source>
</evidence>
<accession>A0A2S6BYS2</accession>
<keyword evidence="2" id="KW-1133">Transmembrane helix</keyword>
<reference evidence="4" key="1">
    <citation type="journal article" date="2017" name="bioRxiv">
        <title>Conservation of a gene cluster reveals novel cercosporin biosynthetic mechanisms and extends production to the genus Colletotrichum.</title>
        <authorList>
            <person name="de Jonge R."/>
            <person name="Ebert M.K."/>
            <person name="Huitt-Roehl C.R."/>
            <person name="Pal P."/>
            <person name="Suttle J.C."/>
            <person name="Spanner R.E."/>
            <person name="Neubauer J.D."/>
            <person name="Jurick W.M.II."/>
            <person name="Stott K.A."/>
            <person name="Secor G.A."/>
            <person name="Thomma B.P.H.J."/>
            <person name="Van de Peer Y."/>
            <person name="Townsend C.A."/>
            <person name="Bolton M.D."/>
        </authorList>
    </citation>
    <scope>NUCLEOTIDE SEQUENCE [LARGE SCALE GENOMIC DNA]</scope>
    <source>
        <strain evidence="4">CBS538.71</strain>
    </source>
</reference>
<name>A0A2S6BYS2_9PEZI</name>
<keyword evidence="2" id="KW-0812">Transmembrane</keyword>
<evidence type="ECO:0000256" key="1">
    <source>
        <dbReference type="SAM" id="MobiDB-lite"/>
    </source>
</evidence>
<gene>
    <name evidence="3" type="ORF">CBER1_10676</name>
</gene>
<dbReference type="InterPro" id="IPR021514">
    <property type="entry name" value="DUF3176"/>
</dbReference>
<feature type="compositionally biased region" description="Basic and acidic residues" evidence="1">
    <location>
        <begin position="12"/>
        <end position="23"/>
    </location>
</feature>
<feature type="transmembrane region" description="Helical" evidence="2">
    <location>
        <begin position="59"/>
        <end position="83"/>
    </location>
</feature>
<evidence type="ECO:0000313" key="3">
    <source>
        <dbReference type="EMBL" id="PPJ52611.1"/>
    </source>
</evidence>
<dbReference type="STRING" id="357750.A0A2S6BYS2"/>
<dbReference type="EMBL" id="PNEN01001681">
    <property type="protein sequence ID" value="PPJ52611.1"/>
    <property type="molecule type" value="Genomic_DNA"/>
</dbReference>
<keyword evidence="4" id="KW-1185">Reference proteome</keyword>
<dbReference type="PANTHER" id="PTHR35394:SF5">
    <property type="entry name" value="DUF3176 DOMAIN-CONTAINING PROTEIN"/>
    <property type="match status" value="1"/>
</dbReference>
<dbReference type="Proteomes" id="UP000237631">
    <property type="component" value="Unassembled WGS sequence"/>
</dbReference>
<dbReference type="AlphaFoldDB" id="A0A2S6BYS2"/>
<dbReference type="OrthoDB" id="5242705at2759"/>
<dbReference type="PANTHER" id="PTHR35394">
    <property type="entry name" value="DUF3176 DOMAIN-CONTAINING PROTEIN"/>
    <property type="match status" value="1"/>
</dbReference>
<feature type="transmembrane region" description="Helical" evidence="2">
    <location>
        <begin position="542"/>
        <end position="564"/>
    </location>
</feature>
<feature type="region of interest" description="Disordered" evidence="1">
    <location>
        <begin position="1"/>
        <end position="45"/>
    </location>
</feature>
<keyword evidence="2" id="KW-0472">Membrane</keyword>
<protein>
    <submittedName>
        <fullName evidence="3">Uncharacterized protein</fullName>
    </submittedName>
</protein>
<evidence type="ECO:0000313" key="4">
    <source>
        <dbReference type="Proteomes" id="UP000237631"/>
    </source>
</evidence>
<feature type="transmembrane region" description="Helical" evidence="2">
    <location>
        <begin position="163"/>
        <end position="183"/>
    </location>
</feature>
<proteinExistence type="predicted"/>
<feature type="transmembrane region" description="Helical" evidence="2">
    <location>
        <begin position="95"/>
        <end position="122"/>
    </location>
</feature>
<comment type="caution">
    <text evidence="3">The sequence shown here is derived from an EMBL/GenBank/DDBJ whole genome shotgun (WGS) entry which is preliminary data.</text>
</comment>
<organism evidence="3 4">
    <name type="scientific">Cercospora berteroae</name>
    <dbReference type="NCBI Taxonomy" id="357750"/>
    <lineage>
        <taxon>Eukaryota</taxon>
        <taxon>Fungi</taxon>
        <taxon>Dikarya</taxon>
        <taxon>Ascomycota</taxon>
        <taxon>Pezizomycotina</taxon>
        <taxon>Dothideomycetes</taxon>
        <taxon>Dothideomycetidae</taxon>
        <taxon>Mycosphaerellales</taxon>
        <taxon>Mycosphaerellaceae</taxon>
        <taxon>Cercospora</taxon>
    </lineage>
</organism>